<dbReference type="InterPro" id="IPR000914">
    <property type="entry name" value="SBP_5_dom"/>
</dbReference>
<name>A0A286RE13_9BACT</name>
<keyword evidence="1" id="KW-0472">Membrane</keyword>
<dbReference type="PANTHER" id="PTHR30290:SF83">
    <property type="entry name" value="ABC TRANSPORTER SUBSTRATE-BINDING PROTEIN"/>
    <property type="match status" value="1"/>
</dbReference>
<feature type="domain" description="Solute-binding protein family 5" evidence="2">
    <location>
        <begin position="88"/>
        <end position="550"/>
    </location>
</feature>
<proteinExistence type="predicted"/>
<dbReference type="SUPFAM" id="SSF53850">
    <property type="entry name" value="Periplasmic binding protein-like II"/>
    <property type="match status" value="1"/>
</dbReference>
<evidence type="ECO:0000256" key="1">
    <source>
        <dbReference type="SAM" id="Phobius"/>
    </source>
</evidence>
<keyword evidence="1" id="KW-1133">Transmembrane helix</keyword>
<dbReference type="Gene3D" id="3.10.105.10">
    <property type="entry name" value="Dipeptide-binding Protein, Domain 3"/>
    <property type="match status" value="1"/>
</dbReference>
<organism evidence="3 4">
    <name type="scientific">Thermogutta terrifontis</name>
    <dbReference type="NCBI Taxonomy" id="1331910"/>
    <lineage>
        <taxon>Bacteria</taxon>
        <taxon>Pseudomonadati</taxon>
        <taxon>Planctomycetota</taxon>
        <taxon>Planctomycetia</taxon>
        <taxon>Pirellulales</taxon>
        <taxon>Thermoguttaceae</taxon>
        <taxon>Thermogutta</taxon>
    </lineage>
</organism>
<evidence type="ECO:0000313" key="4">
    <source>
        <dbReference type="Proteomes" id="UP000215086"/>
    </source>
</evidence>
<dbReference type="AlphaFoldDB" id="A0A286RE13"/>
<dbReference type="GO" id="GO:0030288">
    <property type="term" value="C:outer membrane-bounded periplasmic space"/>
    <property type="evidence" value="ECO:0007669"/>
    <property type="project" value="UniProtKB-ARBA"/>
</dbReference>
<dbReference type="InterPro" id="IPR030678">
    <property type="entry name" value="Peptide/Ni-bd"/>
</dbReference>
<evidence type="ECO:0000313" key="3">
    <source>
        <dbReference type="EMBL" id="ASV74196.1"/>
    </source>
</evidence>
<dbReference type="Gene3D" id="3.40.190.10">
    <property type="entry name" value="Periplasmic binding protein-like II"/>
    <property type="match status" value="2"/>
</dbReference>
<dbReference type="CDD" id="cd08504">
    <property type="entry name" value="PBP2_OppA"/>
    <property type="match status" value="1"/>
</dbReference>
<dbReference type="GO" id="GO:0043190">
    <property type="term" value="C:ATP-binding cassette (ABC) transporter complex"/>
    <property type="evidence" value="ECO:0007669"/>
    <property type="project" value="InterPro"/>
</dbReference>
<dbReference type="Pfam" id="PF00496">
    <property type="entry name" value="SBP_bac_5"/>
    <property type="match status" value="1"/>
</dbReference>
<evidence type="ECO:0000259" key="2">
    <source>
        <dbReference type="Pfam" id="PF00496"/>
    </source>
</evidence>
<sequence>MRKLKEHINPRQSMTGRFIAAYGVIALGLVGLVWAFWRPKEPAADFSFCNGTEIKTVDPALVTGQPEGRVVWAIFEGLTTYDPKTLAPRPGVAESWEVSKDKRVYTFHLRKNAYWSDGTPLTAEDFHWSFRRLLHPETASEYAYELWYVVNAEKYTSGQVEVGDPVEIELNEKPPGARPYASGVILRGRLVAIEAGPTGRMENQAEASPVYVVEIDGRKEYFQKPEREGQPPRDPRARPYRWLLFDFEHVGIKVLDRFTLQMTLNHPVPYFLQIIGFFPMMPVPRHCLEKYGYPAWTKPENIVSNGPFVLQYRRIRDRIRLVKNPWYWDRENVRLNTVDVLAAESAITGLNLYMTGAADWIPVVPNEVVGELLRQKRKDFQPAPYLAVEYYIVNTRRPPLDDPRVRRALALAIDKREIINRILQTGQEPAMSFVPPSIANYIPYQPPQMPEYDPATARRLLAEAGYPGGRGFPKIEILYNTHESHQAIAELVQAQWKRNLGINVRLQNQDWARYLASRRQGEFWVARAGWIADYLDPNTFLEMMTTGNPNNHGGWSNAEYDRLISRAQVEVDEQRRLALFKEAETLLLEEMPILPLYFPVTRAMVRPYVRGYYGNVLDIHPLKDIWVDVSKKSGKTADQ</sequence>
<keyword evidence="1" id="KW-0812">Transmembrane</keyword>
<accession>A0A286RE13</accession>
<dbReference type="KEGG" id="ttf:THTE_1594"/>
<dbReference type="FunFam" id="3.10.105.10:FF:000001">
    <property type="entry name" value="Oligopeptide ABC transporter, oligopeptide-binding protein"/>
    <property type="match status" value="1"/>
</dbReference>
<protein>
    <submittedName>
        <fullName evidence="3">Oligopeptide ABC transporter, periplasmic oligopeptide-binding protein OppA</fullName>
    </submittedName>
</protein>
<feature type="transmembrane region" description="Helical" evidence="1">
    <location>
        <begin position="20"/>
        <end position="37"/>
    </location>
</feature>
<dbReference type="EMBL" id="CP018477">
    <property type="protein sequence ID" value="ASV74196.1"/>
    <property type="molecule type" value="Genomic_DNA"/>
</dbReference>
<dbReference type="GO" id="GO:0015833">
    <property type="term" value="P:peptide transport"/>
    <property type="evidence" value="ECO:0007669"/>
    <property type="project" value="TreeGrafter"/>
</dbReference>
<dbReference type="GO" id="GO:1904680">
    <property type="term" value="F:peptide transmembrane transporter activity"/>
    <property type="evidence" value="ECO:0007669"/>
    <property type="project" value="TreeGrafter"/>
</dbReference>
<gene>
    <name evidence="3" type="ORF">THTE_1594</name>
</gene>
<dbReference type="PIRSF" id="PIRSF002741">
    <property type="entry name" value="MppA"/>
    <property type="match status" value="1"/>
</dbReference>
<dbReference type="PANTHER" id="PTHR30290">
    <property type="entry name" value="PERIPLASMIC BINDING COMPONENT OF ABC TRANSPORTER"/>
    <property type="match status" value="1"/>
</dbReference>
<reference evidence="3 4" key="1">
    <citation type="journal article" name="Front. Microbiol.">
        <title>Sugar Metabolism of the First Thermophilic Planctomycete Thermogutta terrifontis: Comparative Genomic and Transcriptomic Approaches.</title>
        <authorList>
            <person name="Elcheninov A.G."/>
            <person name="Menzel P."/>
            <person name="Gudbergsdottir S.R."/>
            <person name="Slesarev A.I."/>
            <person name="Kadnikov V.V."/>
            <person name="Krogh A."/>
            <person name="Bonch-Osmolovskaya E.A."/>
            <person name="Peng X."/>
            <person name="Kublanov I.V."/>
        </authorList>
    </citation>
    <scope>NUCLEOTIDE SEQUENCE [LARGE SCALE GENOMIC DNA]</scope>
    <source>
        <strain evidence="3 4">R1</strain>
    </source>
</reference>
<dbReference type="Proteomes" id="UP000215086">
    <property type="component" value="Chromosome"/>
</dbReference>
<dbReference type="InterPro" id="IPR039424">
    <property type="entry name" value="SBP_5"/>
</dbReference>
<keyword evidence="4" id="KW-1185">Reference proteome</keyword>